<feature type="region of interest" description="Disordered" evidence="1">
    <location>
        <begin position="1"/>
        <end position="22"/>
    </location>
</feature>
<feature type="transmembrane region" description="Helical" evidence="2">
    <location>
        <begin position="101"/>
        <end position="123"/>
    </location>
</feature>
<feature type="transmembrane region" description="Helical" evidence="2">
    <location>
        <begin position="294"/>
        <end position="312"/>
    </location>
</feature>
<evidence type="ECO:0000256" key="2">
    <source>
        <dbReference type="SAM" id="Phobius"/>
    </source>
</evidence>
<feature type="transmembrane region" description="Helical" evidence="2">
    <location>
        <begin position="324"/>
        <end position="344"/>
    </location>
</feature>
<dbReference type="GO" id="GO:0016746">
    <property type="term" value="F:acyltransferase activity"/>
    <property type="evidence" value="ECO:0007669"/>
    <property type="project" value="UniProtKB-KW"/>
</dbReference>
<dbReference type="PANTHER" id="PTHR23028">
    <property type="entry name" value="ACETYLTRANSFERASE"/>
    <property type="match status" value="1"/>
</dbReference>
<reference evidence="4 5" key="1">
    <citation type="submission" date="2023-07" db="EMBL/GenBank/DDBJ databases">
        <title>Description of novel actinomycetes strains, isolated from tidal flat sediment.</title>
        <authorList>
            <person name="Lu C."/>
        </authorList>
    </citation>
    <scope>NUCLEOTIDE SEQUENCE [LARGE SCALE GENOMIC DNA]</scope>
    <source>
        <strain evidence="4 5">SYSU T00b441</strain>
    </source>
</reference>
<feature type="transmembrane region" description="Helical" evidence="2">
    <location>
        <begin position="261"/>
        <end position="282"/>
    </location>
</feature>
<feature type="transmembrane region" description="Helical" evidence="2">
    <location>
        <begin position="230"/>
        <end position="249"/>
    </location>
</feature>
<feature type="transmembrane region" description="Helical" evidence="2">
    <location>
        <begin position="153"/>
        <end position="173"/>
    </location>
</feature>
<dbReference type="PANTHER" id="PTHR23028:SF53">
    <property type="entry name" value="ACYL_TRANSF_3 DOMAIN-CONTAINING PROTEIN"/>
    <property type="match status" value="1"/>
</dbReference>
<feature type="transmembrane region" description="Helical" evidence="2">
    <location>
        <begin position="66"/>
        <end position="89"/>
    </location>
</feature>
<name>A0ABT9DCB0_9CELL</name>
<evidence type="ECO:0000313" key="5">
    <source>
        <dbReference type="Proteomes" id="UP001232536"/>
    </source>
</evidence>
<evidence type="ECO:0000313" key="4">
    <source>
        <dbReference type="EMBL" id="MDO8108543.1"/>
    </source>
</evidence>
<evidence type="ECO:0000259" key="3">
    <source>
        <dbReference type="Pfam" id="PF01757"/>
    </source>
</evidence>
<dbReference type="EMBL" id="JAUQYP010000002">
    <property type="protein sequence ID" value="MDO8108543.1"/>
    <property type="molecule type" value="Genomic_DNA"/>
</dbReference>
<dbReference type="InterPro" id="IPR050879">
    <property type="entry name" value="Acyltransferase_3"/>
</dbReference>
<dbReference type="InterPro" id="IPR002656">
    <property type="entry name" value="Acyl_transf_3_dom"/>
</dbReference>
<feature type="domain" description="Acyltransferase 3" evidence="3">
    <location>
        <begin position="29"/>
        <end position="343"/>
    </location>
</feature>
<feature type="compositionally biased region" description="Polar residues" evidence="1">
    <location>
        <begin position="1"/>
        <end position="11"/>
    </location>
</feature>
<feature type="region of interest" description="Disordered" evidence="1">
    <location>
        <begin position="371"/>
        <end position="391"/>
    </location>
</feature>
<protein>
    <submittedName>
        <fullName evidence="4">Acyltransferase</fullName>
        <ecNumber evidence="4">2.3.-.-</ecNumber>
    </submittedName>
</protein>
<sequence>MITTAVATGSEWTGRVPPPSAGTPSRLRALDGLRFLAAAGVLLYHFTARSPEWGSGVRFPVLGNVAIYLSLAPELFFVISGFVILWTAWDRPVANVIASRVARIYPAYWAALALTSLLLGTWWTSVRQLSAGQVAVNATLLQSVFGVSPVDGVYWTLWAELRFYLLVVVLAAVGLSRRRVLAFSTAWPVLAVLAEHTSAEPWATLLIGGYAPFFAAGMALFLIWRDGHSWWPWAIVAGNAALGAATAGVGRATMLARLTPFQPSTALVCAVAVACVAAVAAVTLTPARRWDWRGLTAVGALTYPLYLVHQYWGRFVIQALHDHLPRYVTLAVAAAVSVLIALAVHRGVERVLHRPVRRAVQRGLTAMADRLSRAGAQPRPPTDPGSSVPSATAFQKAGVLSGSSSTVDPTPPGR</sequence>
<proteinExistence type="predicted"/>
<keyword evidence="4" id="KW-0808">Transferase</keyword>
<keyword evidence="2" id="KW-1133">Transmembrane helix</keyword>
<accession>A0ABT9DCB0</accession>
<keyword evidence="2" id="KW-0812">Transmembrane</keyword>
<dbReference type="Proteomes" id="UP001232536">
    <property type="component" value="Unassembled WGS sequence"/>
</dbReference>
<comment type="caution">
    <text evidence="4">The sequence shown here is derived from an EMBL/GenBank/DDBJ whole genome shotgun (WGS) entry which is preliminary data.</text>
</comment>
<keyword evidence="5" id="KW-1185">Reference proteome</keyword>
<feature type="transmembrane region" description="Helical" evidence="2">
    <location>
        <begin position="202"/>
        <end position="223"/>
    </location>
</feature>
<gene>
    <name evidence="4" type="ORF">Q6348_15200</name>
</gene>
<keyword evidence="4" id="KW-0012">Acyltransferase</keyword>
<feature type="transmembrane region" description="Helical" evidence="2">
    <location>
        <begin position="180"/>
        <end position="196"/>
    </location>
</feature>
<dbReference type="Pfam" id="PF01757">
    <property type="entry name" value="Acyl_transf_3"/>
    <property type="match status" value="1"/>
</dbReference>
<dbReference type="RefSeq" id="WP_304602236.1">
    <property type="nucleotide sequence ID" value="NZ_JAUQYO010000001.1"/>
</dbReference>
<keyword evidence="2" id="KW-0472">Membrane</keyword>
<evidence type="ECO:0000256" key="1">
    <source>
        <dbReference type="SAM" id="MobiDB-lite"/>
    </source>
</evidence>
<organism evidence="4 5">
    <name type="scientific">Actinotalea lenta</name>
    <dbReference type="NCBI Taxonomy" id="3064654"/>
    <lineage>
        <taxon>Bacteria</taxon>
        <taxon>Bacillati</taxon>
        <taxon>Actinomycetota</taxon>
        <taxon>Actinomycetes</taxon>
        <taxon>Micrococcales</taxon>
        <taxon>Cellulomonadaceae</taxon>
        <taxon>Actinotalea</taxon>
    </lineage>
</organism>
<dbReference type="EC" id="2.3.-.-" evidence="4"/>
<feature type="transmembrane region" description="Helical" evidence="2">
    <location>
        <begin position="29"/>
        <end position="46"/>
    </location>
</feature>